<evidence type="ECO:0000313" key="7">
    <source>
        <dbReference type="EMBL" id="OQW52610.1"/>
    </source>
</evidence>
<evidence type="ECO:0000256" key="2">
    <source>
        <dbReference type="ARBA" id="ARBA00007758"/>
    </source>
</evidence>
<dbReference type="GO" id="GO:0015036">
    <property type="term" value="F:disulfide oxidoreductase activity"/>
    <property type="evidence" value="ECO:0007669"/>
    <property type="project" value="InterPro"/>
</dbReference>
<feature type="domain" description="Thioredoxin" evidence="6">
    <location>
        <begin position="51"/>
        <end position="191"/>
    </location>
</feature>
<dbReference type="Proteomes" id="UP000192872">
    <property type="component" value="Unassembled WGS sequence"/>
</dbReference>
<dbReference type="CDD" id="cd03010">
    <property type="entry name" value="TlpA_like_DsbE"/>
    <property type="match status" value="1"/>
</dbReference>
<dbReference type="InterPro" id="IPR013766">
    <property type="entry name" value="Thioredoxin_domain"/>
</dbReference>
<sequence>MISSPGQPVAPEPARARRLLLILPLAAFCALALLFFLKITDSGNPATLPSALRGRPVPDFALPSLAGSEHPGLSTADVKAGRVSLVNVWASWCIPCRDEHPMLMALAQSPDFDLYGINNKDNAETARRFLGQLGNPFKRIGSDSNGRVSIDWGVYGVPETFVVDGTGTITLRHVGPLSPDIIDKVILPAIAAAAQR</sequence>
<evidence type="ECO:0000256" key="4">
    <source>
        <dbReference type="ARBA" id="ARBA00023157"/>
    </source>
</evidence>
<dbReference type="RefSeq" id="WP_376801785.1">
    <property type="nucleotide sequence ID" value="NZ_DBNB01000020.1"/>
</dbReference>
<protein>
    <submittedName>
        <fullName evidence="7">Thiol:disulfide interchange protein</fullName>
    </submittedName>
</protein>
<dbReference type="Pfam" id="PF08534">
    <property type="entry name" value="Redoxin"/>
    <property type="match status" value="1"/>
</dbReference>
<dbReference type="Gene3D" id="3.40.30.10">
    <property type="entry name" value="Glutaredoxin"/>
    <property type="match status" value="1"/>
</dbReference>
<reference evidence="7 8" key="1">
    <citation type="journal article" date="2017" name="Water Res.">
        <title>Comammox in drinking water systems.</title>
        <authorList>
            <person name="Wang Y."/>
            <person name="Ma L."/>
            <person name="Mao Y."/>
            <person name="Jiang X."/>
            <person name="Xia Y."/>
            <person name="Yu K."/>
            <person name="Li B."/>
            <person name="Zhang T."/>
        </authorList>
    </citation>
    <scope>NUCLEOTIDE SEQUENCE [LARGE SCALE GENOMIC DNA]</scope>
    <source>
        <strain evidence="7">SG_bin8</strain>
    </source>
</reference>
<dbReference type="AlphaFoldDB" id="A0A1W9HZ24"/>
<dbReference type="InterPro" id="IPR036249">
    <property type="entry name" value="Thioredoxin-like_sf"/>
</dbReference>
<keyword evidence="5" id="KW-0676">Redox-active center</keyword>
<proteinExistence type="inferred from homology"/>
<evidence type="ECO:0000313" key="8">
    <source>
        <dbReference type="Proteomes" id="UP000192872"/>
    </source>
</evidence>
<dbReference type="PANTHER" id="PTHR42852:SF6">
    <property type="entry name" value="THIOL:DISULFIDE INTERCHANGE PROTEIN DSBE"/>
    <property type="match status" value="1"/>
</dbReference>
<comment type="subcellular location">
    <subcellularLocation>
        <location evidence="1">Cell envelope</location>
    </subcellularLocation>
</comment>
<keyword evidence="3" id="KW-0201">Cytochrome c-type biogenesis</keyword>
<comment type="similarity">
    <text evidence="2">Belongs to the thioredoxin family. DsbE subfamily.</text>
</comment>
<dbReference type="SUPFAM" id="SSF52833">
    <property type="entry name" value="Thioredoxin-like"/>
    <property type="match status" value="1"/>
</dbReference>
<dbReference type="NCBIfam" id="TIGR00385">
    <property type="entry name" value="dsbE"/>
    <property type="match status" value="1"/>
</dbReference>
<evidence type="ECO:0000256" key="1">
    <source>
        <dbReference type="ARBA" id="ARBA00004196"/>
    </source>
</evidence>
<dbReference type="PROSITE" id="PS51352">
    <property type="entry name" value="THIOREDOXIN_2"/>
    <property type="match status" value="1"/>
</dbReference>
<dbReference type="GO" id="GO:0017004">
    <property type="term" value="P:cytochrome complex assembly"/>
    <property type="evidence" value="ECO:0007669"/>
    <property type="project" value="UniProtKB-KW"/>
</dbReference>
<comment type="caution">
    <text evidence="7">The sequence shown here is derived from an EMBL/GenBank/DDBJ whole genome shotgun (WGS) entry which is preliminary data.</text>
</comment>
<keyword evidence="4" id="KW-1015">Disulfide bond</keyword>
<dbReference type="STRING" id="1827387.A4S15_07205"/>
<gene>
    <name evidence="7" type="ORF">A4S15_07205</name>
</gene>
<name>A0A1W9HZ24_9HYPH</name>
<dbReference type="EMBL" id="LWDL01000012">
    <property type="protein sequence ID" value="OQW52610.1"/>
    <property type="molecule type" value="Genomic_DNA"/>
</dbReference>
<evidence type="ECO:0000256" key="5">
    <source>
        <dbReference type="ARBA" id="ARBA00023284"/>
    </source>
</evidence>
<accession>A0A1W9HZ24</accession>
<dbReference type="GO" id="GO:0030288">
    <property type="term" value="C:outer membrane-bounded periplasmic space"/>
    <property type="evidence" value="ECO:0007669"/>
    <property type="project" value="InterPro"/>
</dbReference>
<dbReference type="InterPro" id="IPR013740">
    <property type="entry name" value="Redoxin"/>
</dbReference>
<dbReference type="PANTHER" id="PTHR42852">
    <property type="entry name" value="THIOL:DISULFIDE INTERCHANGE PROTEIN DSBE"/>
    <property type="match status" value="1"/>
</dbReference>
<dbReference type="InterPro" id="IPR004799">
    <property type="entry name" value="Periplasmic_diS_OxRdtase_DsbE"/>
</dbReference>
<dbReference type="InterPro" id="IPR050553">
    <property type="entry name" value="Thioredoxin_ResA/DsbE_sf"/>
</dbReference>
<evidence type="ECO:0000256" key="3">
    <source>
        <dbReference type="ARBA" id="ARBA00022748"/>
    </source>
</evidence>
<organism evidence="7 8">
    <name type="scientific">Candidatus Raskinella chloraquaticus</name>
    <dbReference type="NCBI Taxonomy" id="1951219"/>
    <lineage>
        <taxon>Bacteria</taxon>
        <taxon>Pseudomonadati</taxon>
        <taxon>Pseudomonadota</taxon>
        <taxon>Alphaproteobacteria</taxon>
        <taxon>Hyphomicrobiales</taxon>
        <taxon>Phreatobacteraceae</taxon>
        <taxon>Candidatus Raskinella</taxon>
    </lineage>
</organism>
<evidence type="ECO:0000259" key="6">
    <source>
        <dbReference type="PROSITE" id="PS51352"/>
    </source>
</evidence>